<dbReference type="SUPFAM" id="SSF51445">
    <property type="entry name" value="(Trans)glycosidases"/>
    <property type="match status" value="1"/>
</dbReference>
<comment type="similarity">
    <text evidence="1">Belongs to the glycosyl hydrolase 13 family.</text>
</comment>
<keyword evidence="4" id="KW-1185">Reference proteome</keyword>
<evidence type="ECO:0000256" key="1">
    <source>
        <dbReference type="ARBA" id="ARBA00008061"/>
    </source>
</evidence>
<reference evidence="3 4" key="1">
    <citation type="journal article" date="2021" name="Nat. Plants">
        <title>The Taxus genome provides insights into paclitaxel biosynthesis.</title>
        <authorList>
            <person name="Xiong X."/>
            <person name="Gou J."/>
            <person name="Liao Q."/>
            <person name="Li Y."/>
            <person name="Zhou Q."/>
            <person name="Bi G."/>
            <person name="Li C."/>
            <person name="Du R."/>
            <person name="Wang X."/>
            <person name="Sun T."/>
            <person name="Guo L."/>
            <person name="Liang H."/>
            <person name="Lu P."/>
            <person name="Wu Y."/>
            <person name="Zhang Z."/>
            <person name="Ro D.K."/>
            <person name="Shang Y."/>
            <person name="Huang S."/>
            <person name="Yan J."/>
        </authorList>
    </citation>
    <scope>NUCLEOTIDE SEQUENCE [LARGE SCALE GENOMIC DNA]</scope>
    <source>
        <strain evidence="3">Ta-2019</strain>
    </source>
</reference>
<dbReference type="AlphaFoldDB" id="A0AA38GFU9"/>
<organism evidence="3 4">
    <name type="scientific">Taxus chinensis</name>
    <name type="common">Chinese yew</name>
    <name type="synonym">Taxus wallichiana var. chinensis</name>
    <dbReference type="NCBI Taxonomy" id="29808"/>
    <lineage>
        <taxon>Eukaryota</taxon>
        <taxon>Viridiplantae</taxon>
        <taxon>Streptophyta</taxon>
        <taxon>Embryophyta</taxon>
        <taxon>Tracheophyta</taxon>
        <taxon>Spermatophyta</taxon>
        <taxon>Pinopsida</taxon>
        <taxon>Pinidae</taxon>
        <taxon>Conifers II</taxon>
        <taxon>Cupressales</taxon>
        <taxon>Taxaceae</taxon>
        <taxon>Taxus</taxon>
    </lineage>
</organism>
<dbReference type="PANTHER" id="PTHR43447">
    <property type="entry name" value="ALPHA-AMYLASE"/>
    <property type="match status" value="1"/>
</dbReference>
<feature type="non-terminal residue" evidence="3">
    <location>
        <position position="82"/>
    </location>
</feature>
<sequence length="82" mass="9081">SYAKTPLKPQPDPLTTVLFQGFNWESWKSPSWYNVLKSSAKDVADAGVTDVWFPPPSQSVAPQGYLPGKLYDLDSSKYGSLE</sequence>
<dbReference type="Proteomes" id="UP000824469">
    <property type="component" value="Unassembled WGS sequence"/>
</dbReference>
<comment type="caution">
    <text evidence="3">The sequence shown here is derived from an EMBL/GenBank/DDBJ whole genome shotgun (WGS) entry which is preliminary data.</text>
</comment>
<evidence type="ECO:0000256" key="2">
    <source>
        <dbReference type="ARBA" id="ARBA00030238"/>
    </source>
</evidence>
<dbReference type="EMBL" id="JAHRHJ020000003">
    <property type="protein sequence ID" value="KAH9321115.1"/>
    <property type="molecule type" value="Genomic_DNA"/>
</dbReference>
<evidence type="ECO:0000313" key="4">
    <source>
        <dbReference type="Proteomes" id="UP000824469"/>
    </source>
</evidence>
<gene>
    <name evidence="3" type="ORF">KI387_015754</name>
</gene>
<dbReference type="Gene3D" id="3.20.20.80">
    <property type="entry name" value="Glycosidases"/>
    <property type="match status" value="1"/>
</dbReference>
<protein>
    <recommendedName>
        <fullName evidence="2">1,4-alpha-D-glucan glucanohydrolase</fullName>
    </recommendedName>
</protein>
<dbReference type="OMA" id="VIRICHR"/>
<evidence type="ECO:0000313" key="3">
    <source>
        <dbReference type="EMBL" id="KAH9321115.1"/>
    </source>
</evidence>
<proteinExistence type="inferred from homology"/>
<dbReference type="InterPro" id="IPR017853">
    <property type="entry name" value="GH"/>
</dbReference>
<accession>A0AA38GFU9</accession>
<name>A0AA38GFU9_TAXCH</name>